<dbReference type="Pfam" id="PF06445">
    <property type="entry name" value="GyrI-like"/>
    <property type="match status" value="1"/>
</dbReference>
<dbReference type="SUPFAM" id="SSF55136">
    <property type="entry name" value="Probable bacterial effector-binding domain"/>
    <property type="match status" value="1"/>
</dbReference>
<dbReference type="RefSeq" id="WP_270096513.1">
    <property type="nucleotide sequence ID" value="NZ_JAQFFK010000003.1"/>
</dbReference>
<dbReference type="InterPro" id="IPR011256">
    <property type="entry name" value="Reg_factor_effector_dom_sf"/>
</dbReference>
<keyword evidence="3" id="KW-1185">Reference proteome</keyword>
<dbReference type="Gene3D" id="3.20.80.10">
    <property type="entry name" value="Regulatory factor, effector binding domain"/>
    <property type="match status" value="1"/>
</dbReference>
<dbReference type="AlphaFoldDB" id="A0AA90TX54"/>
<evidence type="ECO:0000313" key="2">
    <source>
        <dbReference type="EMBL" id="MDR6221657.1"/>
    </source>
</evidence>
<dbReference type="PANTHER" id="PTHR40055:SF1">
    <property type="entry name" value="TRANSCRIPTIONAL REGULATOR YGIV-RELATED"/>
    <property type="match status" value="1"/>
</dbReference>
<dbReference type="InterPro" id="IPR010499">
    <property type="entry name" value="AraC_E-bd"/>
</dbReference>
<gene>
    <name evidence="2" type="ORF">J2750_000089</name>
</gene>
<sequence>MEIIKEPEIKEIEERNVAYVSFVGNYIGNSKVFEELFGKLCGWAGPKQLFGPDTHFLSAYYDDPGVTPPEELKLDVCMTIEEDLEVEGEIKKQKLPGGKYVVMRAELTGAEEYGPAWEKVVEWLIQNNLEIDMSRASYEIYLNSPEEHPEKHHILDICMPVV</sequence>
<comment type="caution">
    <text evidence="2">The sequence shown here is derived from an EMBL/GenBank/DDBJ whole genome shotgun (WGS) entry which is preliminary data.</text>
</comment>
<dbReference type="InterPro" id="IPR029442">
    <property type="entry name" value="GyrI-like"/>
</dbReference>
<dbReference type="PANTHER" id="PTHR40055">
    <property type="entry name" value="TRANSCRIPTIONAL REGULATOR YGIV-RELATED"/>
    <property type="match status" value="1"/>
</dbReference>
<accession>A0AA90TX54</accession>
<dbReference type="SMART" id="SM00871">
    <property type="entry name" value="AraC_E_bind"/>
    <property type="match status" value="1"/>
</dbReference>
<protein>
    <submittedName>
        <fullName evidence="2">AraC family transcriptional regulator</fullName>
    </submittedName>
</protein>
<organism evidence="2 3">
    <name type="scientific">Methanococcoides alaskense</name>
    <dbReference type="NCBI Taxonomy" id="325778"/>
    <lineage>
        <taxon>Archaea</taxon>
        <taxon>Methanobacteriati</taxon>
        <taxon>Methanobacteriota</taxon>
        <taxon>Stenosarchaea group</taxon>
        <taxon>Methanomicrobia</taxon>
        <taxon>Methanosarcinales</taxon>
        <taxon>Methanosarcinaceae</taxon>
        <taxon>Methanococcoides</taxon>
    </lineage>
</organism>
<dbReference type="Proteomes" id="UP001185015">
    <property type="component" value="Unassembled WGS sequence"/>
</dbReference>
<reference evidence="2 3" key="1">
    <citation type="submission" date="2023-07" db="EMBL/GenBank/DDBJ databases">
        <title>Genomic Encyclopedia of Type Strains, Phase IV (KMG-IV): sequencing the most valuable type-strain genomes for metagenomic binning, comparative biology and taxonomic classification.</title>
        <authorList>
            <person name="Goeker M."/>
        </authorList>
    </citation>
    <scope>NUCLEOTIDE SEQUENCE [LARGE SCALE GENOMIC DNA]</scope>
    <source>
        <strain evidence="2 3">DSM 17273</strain>
    </source>
</reference>
<name>A0AA90TX54_9EURY</name>
<evidence type="ECO:0000313" key="3">
    <source>
        <dbReference type="Proteomes" id="UP001185015"/>
    </source>
</evidence>
<feature type="domain" description="AraC effector-binding" evidence="1">
    <location>
        <begin position="5"/>
        <end position="162"/>
    </location>
</feature>
<proteinExistence type="predicted"/>
<evidence type="ECO:0000259" key="1">
    <source>
        <dbReference type="SMART" id="SM00871"/>
    </source>
</evidence>
<dbReference type="InterPro" id="IPR050908">
    <property type="entry name" value="SmbC-like"/>
</dbReference>
<dbReference type="EMBL" id="JAVDQI010000001">
    <property type="protein sequence ID" value="MDR6221657.1"/>
    <property type="molecule type" value="Genomic_DNA"/>
</dbReference>